<evidence type="ECO:0000313" key="1">
    <source>
        <dbReference type="EMBL" id="EFQ06573.1"/>
    </source>
</evidence>
<reference evidence="1 2" key="1">
    <citation type="submission" date="2010-08" db="EMBL/GenBank/DDBJ databases">
        <authorList>
            <person name="Weinstock G."/>
            <person name="Sodergren E."/>
            <person name="Clifton S."/>
            <person name="Fulton L."/>
            <person name="Fulton B."/>
            <person name="Courtney L."/>
            <person name="Fronick C."/>
            <person name="Harrison M."/>
            <person name="Strong C."/>
            <person name="Farmer C."/>
            <person name="Delahaunty K."/>
            <person name="Markovic C."/>
            <person name="Hall O."/>
            <person name="Minx P."/>
            <person name="Tomlinson C."/>
            <person name="Mitreva M."/>
            <person name="Hou S."/>
            <person name="Chen J."/>
            <person name="Wollam A."/>
            <person name="Pepin K.H."/>
            <person name="Johnson M."/>
            <person name="Bhonagiri V."/>
            <person name="Zhang X."/>
            <person name="Suruliraj S."/>
            <person name="Warren W."/>
            <person name="Chinwalla A."/>
            <person name="Mardis E.R."/>
            <person name="Wilson R.K."/>
        </authorList>
    </citation>
    <scope>NUCLEOTIDE SEQUENCE [LARGE SCALE GENOMIC DNA]</scope>
    <source>
        <strain evidence="1 2">KLE1255</strain>
    </source>
</reference>
<organism evidence="1 2">
    <name type="scientific">Faecalibacterium cf. prausnitzii KLE1255</name>
    <dbReference type="NCBI Taxonomy" id="748224"/>
    <lineage>
        <taxon>Bacteria</taxon>
        <taxon>Bacillati</taxon>
        <taxon>Bacillota</taxon>
        <taxon>Clostridia</taxon>
        <taxon>Eubacteriales</taxon>
        <taxon>Oscillospiraceae</taxon>
        <taxon>Faecalibacterium</taxon>
    </lineage>
</organism>
<dbReference type="Proteomes" id="UP000006028">
    <property type="component" value="Unassembled WGS sequence"/>
</dbReference>
<accession>E2ZJN4</accession>
<dbReference type="BioCyc" id="FCF748224-HMP:GTSS-2175-MONOMER"/>
<name>E2ZJN4_9FIRM</name>
<protein>
    <submittedName>
        <fullName evidence="1">Uncharacterized protein</fullName>
    </submittedName>
</protein>
<sequence>MDPNSCGTVQQDDLQQCKDQQNNKNRSNHRVPCIIIFCNGIQVGTLCIDFLNFSSKKSLTMLSVHDKITFDFERQSMAESFQSNLPWTAQRG</sequence>
<comment type="caution">
    <text evidence="1">The sequence shown here is derived from an EMBL/GenBank/DDBJ whole genome shotgun (WGS) entry which is preliminary data.</text>
</comment>
<evidence type="ECO:0000313" key="2">
    <source>
        <dbReference type="Proteomes" id="UP000006028"/>
    </source>
</evidence>
<dbReference type="EMBL" id="AECU01000158">
    <property type="protein sequence ID" value="EFQ06573.1"/>
    <property type="molecule type" value="Genomic_DNA"/>
</dbReference>
<dbReference type="STRING" id="748224.HMPREF9436_01883"/>
<gene>
    <name evidence="1" type="ORF">HMPREF9436_01883</name>
</gene>
<proteinExistence type="predicted"/>
<dbReference type="HOGENOM" id="CLU_2408908_0_0_9"/>
<dbReference type="AlphaFoldDB" id="E2ZJN4"/>